<protein>
    <submittedName>
        <fullName evidence="1">Uncharacterized protein</fullName>
    </submittedName>
</protein>
<reference evidence="2" key="1">
    <citation type="journal article" date="2014" name="Proc. Natl. Acad. Sci. U.S.A.">
        <title>Extensive sampling of basidiomycete genomes demonstrates inadequacy of the white-rot/brown-rot paradigm for wood decay fungi.</title>
        <authorList>
            <person name="Riley R."/>
            <person name="Salamov A.A."/>
            <person name="Brown D.W."/>
            <person name="Nagy L.G."/>
            <person name="Floudas D."/>
            <person name="Held B.W."/>
            <person name="Levasseur A."/>
            <person name="Lombard V."/>
            <person name="Morin E."/>
            <person name="Otillar R."/>
            <person name="Lindquist E.A."/>
            <person name="Sun H."/>
            <person name="LaButti K.M."/>
            <person name="Schmutz J."/>
            <person name="Jabbour D."/>
            <person name="Luo H."/>
            <person name="Baker S.E."/>
            <person name="Pisabarro A.G."/>
            <person name="Walton J.D."/>
            <person name="Blanchette R.A."/>
            <person name="Henrissat B."/>
            <person name="Martin F."/>
            <person name="Cullen D."/>
            <person name="Hibbett D.S."/>
            <person name="Grigoriev I.V."/>
        </authorList>
    </citation>
    <scope>NUCLEOTIDE SEQUENCE [LARGE SCALE GENOMIC DNA]</scope>
    <source>
        <strain evidence="2">CBS 339.88</strain>
    </source>
</reference>
<accession>A0A067SG94</accession>
<keyword evidence="2" id="KW-1185">Reference proteome</keyword>
<dbReference type="AlphaFoldDB" id="A0A067SG94"/>
<dbReference type="Proteomes" id="UP000027222">
    <property type="component" value="Unassembled WGS sequence"/>
</dbReference>
<evidence type="ECO:0000313" key="1">
    <source>
        <dbReference type="EMBL" id="KDR65788.1"/>
    </source>
</evidence>
<evidence type="ECO:0000313" key="2">
    <source>
        <dbReference type="Proteomes" id="UP000027222"/>
    </source>
</evidence>
<proteinExistence type="predicted"/>
<name>A0A067SG94_GALM3</name>
<sequence length="122" mass="13620">MTMATSMVATIIMPEADGDIESNVKHCDGAWILCRSSFTGSRGKHRPFESIYVHSVGKWRFGADECFHALSSGSLLASVTQQLVFFPIWDEKKTSKPLIFKLGRTSWPNNDGGEMYECLPKT</sequence>
<gene>
    <name evidence="1" type="ORF">GALMADRAFT_1218153</name>
</gene>
<dbReference type="HOGENOM" id="CLU_2026922_0_0_1"/>
<dbReference type="EMBL" id="KL142432">
    <property type="protein sequence ID" value="KDR65788.1"/>
    <property type="molecule type" value="Genomic_DNA"/>
</dbReference>
<organism evidence="1 2">
    <name type="scientific">Galerina marginata (strain CBS 339.88)</name>
    <dbReference type="NCBI Taxonomy" id="685588"/>
    <lineage>
        <taxon>Eukaryota</taxon>
        <taxon>Fungi</taxon>
        <taxon>Dikarya</taxon>
        <taxon>Basidiomycota</taxon>
        <taxon>Agaricomycotina</taxon>
        <taxon>Agaricomycetes</taxon>
        <taxon>Agaricomycetidae</taxon>
        <taxon>Agaricales</taxon>
        <taxon>Agaricineae</taxon>
        <taxon>Strophariaceae</taxon>
        <taxon>Galerina</taxon>
    </lineage>
</organism>